<dbReference type="OrthoDB" id="3855669at2"/>
<dbReference type="EMBL" id="FOLM01000021">
    <property type="protein sequence ID" value="SFD62543.1"/>
    <property type="molecule type" value="Genomic_DNA"/>
</dbReference>
<reference evidence="1 2" key="1">
    <citation type="submission" date="2016-10" db="EMBL/GenBank/DDBJ databases">
        <authorList>
            <person name="de Groot N.N."/>
        </authorList>
    </citation>
    <scope>NUCLEOTIDE SEQUENCE [LARGE SCALE GENOMIC DNA]</scope>
    <source>
        <strain evidence="1 2">CGMCC 4.5739</strain>
    </source>
</reference>
<protein>
    <submittedName>
        <fullName evidence="1">Uncharacterized protein</fullName>
    </submittedName>
</protein>
<keyword evidence="2" id="KW-1185">Reference proteome</keyword>
<proteinExistence type="predicted"/>
<evidence type="ECO:0000313" key="1">
    <source>
        <dbReference type="EMBL" id="SFD62543.1"/>
    </source>
</evidence>
<gene>
    <name evidence="1" type="ORF">SAMN05421773_12154</name>
</gene>
<sequence length="140" mass="15138">MMNALGASEQPDEHARAARERLADMLELLGIPRSAVQVDLRQPATRLIRLDPVSPSTACTLAHTLARGCMGLRGVPPVGVAVWNNSRVGEVLAHERGRVRLRSLSGADEWNAGLMGLRLARVHEIHTALDFTPASGRPPQ</sequence>
<evidence type="ECO:0000313" key="2">
    <source>
        <dbReference type="Proteomes" id="UP000199207"/>
    </source>
</evidence>
<accession>A0A1I1U1H8</accession>
<dbReference type="Proteomes" id="UP000199207">
    <property type="component" value="Unassembled WGS sequence"/>
</dbReference>
<dbReference type="STRING" id="910347.SAMN05421773_12154"/>
<name>A0A1I1U1H8_9ACTN</name>
<dbReference type="RefSeq" id="WP_093841296.1">
    <property type="nucleotide sequence ID" value="NZ_FOLM01000021.1"/>
</dbReference>
<dbReference type="AlphaFoldDB" id="A0A1I1U1H8"/>
<organism evidence="1 2">
    <name type="scientific">Streptomyces aidingensis</name>
    <dbReference type="NCBI Taxonomy" id="910347"/>
    <lineage>
        <taxon>Bacteria</taxon>
        <taxon>Bacillati</taxon>
        <taxon>Actinomycetota</taxon>
        <taxon>Actinomycetes</taxon>
        <taxon>Kitasatosporales</taxon>
        <taxon>Streptomycetaceae</taxon>
        <taxon>Streptomyces</taxon>
    </lineage>
</organism>